<keyword evidence="2" id="KW-0472">Membrane</keyword>
<keyword evidence="2" id="KW-0812">Transmembrane</keyword>
<feature type="coiled-coil region" evidence="1">
    <location>
        <begin position="109"/>
        <end position="136"/>
    </location>
</feature>
<proteinExistence type="predicted"/>
<protein>
    <submittedName>
        <fullName evidence="3">Uncharacterized protein</fullName>
    </submittedName>
</protein>
<evidence type="ECO:0000313" key="4">
    <source>
        <dbReference type="Proteomes" id="UP000603434"/>
    </source>
</evidence>
<evidence type="ECO:0000256" key="1">
    <source>
        <dbReference type="SAM" id="Coils"/>
    </source>
</evidence>
<feature type="transmembrane region" description="Helical" evidence="2">
    <location>
        <begin position="48"/>
        <end position="69"/>
    </location>
</feature>
<dbReference type="EMBL" id="JACNJH010000102">
    <property type="protein sequence ID" value="MBC8360709.1"/>
    <property type="molecule type" value="Genomic_DNA"/>
</dbReference>
<gene>
    <name evidence="3" type="ORF">H8E23_04875</name>
</gene>
<name>A0A8J6NR00_9BACT</name>
<keyword evidence="1" id="KW-0175">Coiled coil</keyword>
<evidence type="ECO:0000313" key="3">
    <source>
        <dbReference type="EMBL" id="MBC8360709.1"/>
    </source>
</evidence>
<dbReference type="Proteomes" id="UP000603434">
    <property type="component" value="Unassembled WGS sequence"/>
</dbReference>
<organism evidence="3 4">
    <name type="scientific">Candidatus Desulfatibia profunda</name>
    <dbReference type="NCBI Taxonomy" id="2841695"/>
    <lineage>
        <taxon>Bacteria</taxon>
        <taxon>Pseudomonadati</taxon>
        <taxon>Thermodesulfobacteriota</taxon>
        <taxon>Desulfobacteria</taxon>
        <taxon>Desulfobacterales</taxon>
        <taxon>Desulfobacterales incertae sedis</taxon>
        <taxon>Candidatus Desulfatibia</taxon>
    </lineage>
</organism>
<accession>A0A8J6NR00</accession>
<evidence type="ECO:0000256" key="2">
    <source>
        <dbReference type="SAM" id="Phobius"/>
    </source>
</evidence>
<sequence>MDQVKYNKSFERDGSYLAAPQLNVRGLSIEPYLGGHDYMTRNWSTLPITVFLLLFGCNLLAAILLYGALESTGTFESQKMRLGGAAAGFVIFLLVSSRVFLSIKKNADQAERDETVKETNLRIKELEAENQRLKSAQFPEIRCPEGFELVYSSDLRLGFARPKTWILNPETQVGMYMRPLEPGEMDRLYFQGNINITAIHVTSPEFQVLLEQRGAKGQDGAFEPDDEFLKSPFLPVKTHLQASGLRFEPTFVDNARGIHCVARYPHKDVQGKFNIMEGISVFHEDQARLFIFALHECEELINESREVFQRLVSTVKFT</sequence>
<feature type="transmembrane region" description="Helical" evidence="2">
    <location>
        <begin position="81"/>
        <end position="101"/>
    </location>
</feature>
<keyword evidence="2" id="KW-1133">Transmembrane helix</keyword>
<dbReference type="AlphaFoldDB" id="A0A8J6NR00"/>
<comment type="caution">
    <text evidence="3">The sequence shown here is derived from an EMBL/GenBank/DDBJ whole genome shotgun (WGS) entry which is preliminary data.</text>
</comment>
<reference evidence="3 4" key="1">
    <citation type="submission" date="2020-08" db="EMBL/GenBank/DDBJ databases">
        <title>Bridging the membrane lipid divide: bacteria of the FCB group superphylum have the potential to synthesize archaeal ether lipids.</title>
        <authorList>
            <person name="Villanueva L."/>
            <person name="Von Meijenfeldt F.A.B."/>
            <person name="Westbye A.B."/>
            <person name="Yadav S."/>
            <person name="Hopmans E.C."/>
            <person name="Dutilh B.E."/>
            <person name="Sinninghe Damste J.S."/>
        </authorList>
    </citation>
    <scope>NUCLEOTIDE SEQUENCE [LARGE SCALE GENOMIC DNA]</scope>
    <source>
        <strain evidence="3">NIOZ-UU30</strain>
    </source>
</reference>